<name>A0A0D7BFN7_9AGAR</name>
<accession>A0A0D7BFN7</accession>
<dbReference type="Proteomes" id="UP000054007">
    <property type="component" value="Unassembled WGS sequence"/>
</dbReference>
<sequence>MVEAQGYNSDSFIDRANFALSRDDLAEISASLAVRKDELETLEETIHILEERMQIAHLRRDELRQSVLAYENLLAPCPIRQLPTEVLAEIFIHYADSLLPEETDLNQDGWQWPRRSQKEQIMLRARNLLLQICRRWKNVAVGAHRYWRLAIIWQPYAHGTAEEREDHWRQIEDCIARAGDTPLFLIFNESCPTGRDSSREDILRGRGILDNCAERASSLVIPHASSRTFDALPPFRLPVTSQRSLRRFVYFAKGGDQGVRAAAASIATSLAAFTNLYSVSIGADRPIETQNLGNTIQQLSIPPVSVESFFSLLHSLPLLRHLQVMAIIRDDTPVTSLGVHQNLRALVVGGKYYWGPLADSLLSRLTLPNLQYFRYFFRQRTWPETDRQDELQFFHRSNGIESLVIDGHTNIGPLFTEVLYSLPALRTVQICSSANTNTSNAISSHFLDTLARKRVPSPISHRILEFTFPEVTDRQLERFGDALRGILARIDEYGLKFIGTDRCGKPEWQHIVRQFNQAGITVGHPRPGPDPAQVML</sequence>
<keyword evidence="3" id="KW-1185">Reference proteome</keyword>
<evidence type="ECO:0008006" key="4">
    <source>
        <dbReference type="Google" id="ProtNLM"/>
    </source>
</evidence>
<gene>
    <name evidence="2" type="ORF">CYLTODRAFT_488965</name>
</gene>
<proteinExistence type="predicted"/>
<evidence type="ECO:0000313" key="2">
    <source>
        <dbReference type="EMBL" id="KIY69358.1"/>
    </source>
</evidence>
<keyword evidence="1" id="KW-0175">Coiled coil</keyword>
<organism evidence="2 3">
    <name type="scientific">Cylindrobasidium torrendii FP15055 ss-10</name>
    <dbReference type="NCBI Taxonomy" id="1314674"/>
    <lineage>
        <taxon>Eukaryota</taxon>
        <taxon>Fungi</taxon>
        <taxon>Dikarya</taxon>
        <taxon>Basidiomycota</taxon>
        <taxon>Agaricomycotina</taxon>
        <taxon>Agaricomycetes</taxon>
        <taxon>Agaricomycetidae</taxon>
        <taxon>Agaricales</taxon>
        <taxon>Marasmiineae</taxon>
        <taxon>Physalacriaceae</taxon>
        <taxon>Cylindrobasidium</taxon>
    </lineage>
</organism>
<feature type="coiled-coil region" evidence="1">
    <location>
        <begin position="25"/>
        <end position="59"/>
    </location>
</feature>
<protein>
    <recommendedName>
        <fullName evidence="4">F-box domain-containing protein</fullName>
    </recommendedName>
</protein>
<dbReference type="OrthoDB" id="2929911at2759"/>
<reference evidence="2 3" key="1">
    <citation type="journal article" date="2015" name="Fungal Genet. Biol.">
        <title>Evolution of novel wood decay mechanisms in Agaricales revealed by the genome sequences of Fistulina hepatica and Cylindrobasidium torrendii.</title>
        <authorList>
            <person name="Floudas D."/>
            <person name="Held B.W."/>
            <person name="Riley R."/>
            <person name="Nagy L.G."/>
            <person name="Koehler G."/>
            <person name="Ransdell A.S."/>
            <person name="Younus H."/>
            <person name="Chow J."/>
            <person name="Chiniquy J."/>
            <person name="Lipzen A."/>
            <person name="Tritt A."/>
            <person name="Sun H."/>
            <person name="Haridas S."/>
            <person name="LaButti K."/>
            <person name="Ohm R.A."/>
            <person name="Kues U."/>
            <person name="Blanchette R.A."/>
            <person name="Grigoriev I.V."/>
            <person name="Minto R.E."/>
            <person name="Hibbett D.S."/>
        </authorList>
    </citation>
    <scope>NUCLEOTIDE SEQUENCE [LARGE SCALE GENOMIC DNA]</scope>
    <source>
        <strain evidence="2 3">FP15055 ss-10</strain>
    </source>
</reference>
<dbReference type="AlphaFoldDB" id="A0A0D7BFN7"/>
<evidence type="ECO:0000313" key="3">
    <source>
        <dbReference type="Proteomes" id="UP000054007"/>
    </source>
</evidence>
<evidence type="ECO:0000256" key="1">
    <source>
        <dbReference type="SAM" id="Coils"/>
    </source>
</evidence>
<dbReference type="EMBL" id="KN880485">
    <property type="protein sequence ID" value="KIY69358.1"/>
    <property type="molecule type" value="Genomic_DNA"/>
</dbReference>